<proteinExistence type="predicted"/>
<evidence type="ECO:0000313" key="2">
    <source>
        <dbReference type="Proteomes" id="UP000823641"/>
    </source>
</evidence>
<accession>A0A9D9HU76</accession>
<evidence type="ECO:0000313" key="1">
    <source>
        <dbReference type="EMBL" id="MBO8460281.1"/>
    </source>
</evidence>
<keyword evidence="1" id="KW-0449">Lipoprotein</keyword>
<dbReference type="InterPro" id="IPR011990">
    <property type="entry name" value="TPR-like_helical_dom_sf"/>
</dbReference>
<reference evidence="1" key="2">
    <citation type="journal article" date="2021" name="PeerJ">
        <title>Extensive microbial diversity within the chicken gut microbiome revealed by metagenomics and culture.</title>
        <authorList>
            <person name="Gilroy R."/>
            <person name="Ravi A."/>
            <person name="Getino M."/>
            <person name="Pursley I."/>
            <person name="Horton D.L."/>
            <person name="Alikhan N.F."/>
            <person name="Baker D."/>
            <person name="Gharbi K."/>
            <person name="Hall N."/>
            <person name="Watson M."/>
            <person name="Adriaenssens E.M."/>
            <person name="Foster-Nyarko E."/>
            <person name="Jarju S."/>
            <person name="Secka A."/>
            <person name="Antonio M."/>
            <person name="Oren A."/>
            <person name="Chaudhuri R.R."/>
            <person name="La Ragione R."/>
            <person name="Hildebrand F."/>
            <person name="Pallen M.J."/>
        </authorList>
    </citation>
    <scope>NUCLEOTIDE SEQUENCE</scope>
    <source>
        <strain evidence="1">G3-3990</strain>
    </source>
</reference>
<dbReference type="InterPro" id="IPR041662">
    <property type="entry name" value="SusD-like_2"/>
</dbReference>
<dbReference type="Pfam" id="PF12771">
    <property type="entry name" value="SusD-like_2"/>
    <property type="match status" value="1"/>
</dbReference>
<dbReference type="SUPFAM" id="SSF48452">
    <property type="entry name" value="TPR-like"/>
    <property type="match status" value="1"/>
</dbReference>
<sequence>MKTIFKTIILSCFCILLTNCTDEDFNSKYNDPSKVNEVTVGNLMTGVFQKAKDYSTYEYGRFFSLDPTFLGKCAQTYGFVYSSDMYAPAYEPGVDNQWSNVYSCMMQYKQLEKLYLEETPEEQEQDEAFYLAAKVHFYDYFTATTNIFGDMPFSKACTLPFTNDVEASYASFDKAEDIYQTIIEELKTVAPRFREVTTPRNFNTQDFINNGDLTKWERYANSLRLRLALRVATQGPLVEVGRNAIKEILENPDAYPLVEEQSDNIYIINQKSGQLNFTAGSGLGDVGWESNRWASGAIIDRMLSHGAYDMNSTDSLSGKYVKGTDDPRILLYYNATKIINKNTGKLDSAVYLGTDLTVSDDITEYYRTQATDEYGNTGFSQITQYGFFWNNDKFDMLIIASPEVHFIKAEAYLMGYGVSKDESKAQAELEKAIAQSIELYYYYDNISNGQNAKRFTAPTQEEITAFAASKWDSDEYVDHLDAIITQKWLHYGILLSREAWNEIRRTGYPSGLVYPQVSGSVPNVPDRWRYPQSEVNYNPYYKDVQSEDTYYTKMFWAKQD</sequence>
<protein>
    <submittedName>
        <fullName evidence="1">SusD/RagB family nutrient-binding outer membrane lipoprotein</fullName>
    </submittedName>
</protein>
<name>A0A9D9HU76_9BACT</name>
<dbReference type="EMBL" id="JADIMG010000079">
    <property type="protein sequence ID" value="MBO8460281.1"/>
    <property type="molecule type" value="Genomic_DNA"/>
</dbReference>
<gene>
    <name evidence="1" type="ORF">IAA73_08120</name>
</gene>
<organism evidence="1 2">
    <name type="scientific">Candidatus Gallipaludibacter merdavium</name>
    <dbReference type="NCBI Taxonomy" id="2840839"/>
    <lineage>
        <taxon>Bacteria</taxon>
        <taxon>Pseudomonadati</taxon>
        <taxon>Bacteroidota</taxon>
        <taxon>Bacteroidia</taxon>
        <taxon>Bacteroidales</taxon>
        <taxon>Candidatus Gallipaludibacter</taxon>
    </lineage>
</organism>
<comment type="caution">
    <text evidence="1">The sequence shown here is derived from an EMBL/GenBank/DDBJ whole genome shotgun (WGS) entry which is preliminary data.</text>
</comment>
<reference evidence="1" key="1">
    <citation type="submission" date="2020-10" db="EMBL/GenBank/DDBJ databases">
        <authorList>
            <person name="Gilroy R."/>
        </authorList>
    </citation>
    <scope>NUCLEOTIDE SEQUENCE</scope>
    <source>
        <strain evidence="1">G3-3990</strain>
    </source>
</reference>
<dbReference type="Gene3D" id="1.25.40.390">
    <property type="match status" value="1"/>
</dbReference>
<dbReference type="Proteomes" id="UP000823641">
    <property type="component" value="Unassembled WGS sequence"/>
</dbReference>
<dbReference type="AlphaFoldDB" id="A0A9D9HU76"/>